<gene>
    <name evidence="4" type="ORF">AVDCRST_MAG38-79</name>
</gene>
<proteinExistence type="predicted"/>
<feature type="compositionally biased region" description="Basic and acidic residues" evidence="2">
    <location>
        <begin position="11"/>
        <end position="21"/>
    </location>
</feature>
<evidence type="ECO:0000313" key="4">
    <source>
        <dbReference type="EMBL" id="CAA9461248.1"/>
    </source>
</evidence>
<dbReference type="EMBL" id="CADCVJ010000007">
    <property type="protein sequence ID" value="CAA9461248.1"/>
    <property type="molecule type" value="Genomic_DNA"/>
</dbReference>
<feature type="compositionally biased region" description="Low complexity" evidence="2">
    <location>
        <begin position="301"/>
        <end position="314"/>
    </location>
</feature>
<dbReference type="AlphaFoldDB" id="A0A6J4R7H1"/>
<name>A0A6J4R7H1_9ACTN</name>
<dbReference type="GO" id="GO:0016798">
    <property type="term" value="F:hydrolase activity, acting on glycosyl bonds"/>
    <property type="evidence" value="ECO:0007669"/>
    <property type="project" value="UniProtKB-KW"/>
</dbReference>
<evidence type="ECO:0000256" key="1">
    <source>
        <dbReference type="ARBA" id="ARBA00023295"/>
    </source>
</evidence>
<dbReference type="InterPro" id="IPR013783">
    <property type="entry name" value="Ig-like_fold"/>
</dbReference>
<dbReference type="Gene3D" id="2.60.120.260">
    <property type="entry name" value="Galactose-binding domain-like"/>
    <property type="match status" value="1"/>
</dbReference>
<dbReference type="InterPro" id="IPR025975">
    <property type="entry name" value="Polysacc_lyase"/>
</dbReference>
<organism evidence="4">
    <name type="scientific">uncultured Solirubrobacteraceae bacterium</name>
    <dbReference type="NCBI Taxonomy" id="1162706"/>
    <lineage>
        <taxon>Bacteria</taxon>
        <taxon>Bacillati</taxon>
        <taxon>Actinomycetota</taxon>
        <taxon>Thermoleophilia</taxon>
        <taxon>Solirubrobacterales</taxon>
        <taxon>Solirubrobacteraceae</taxon>
        <taxon>environmental samples</taxon>
    </lineage>
</organism>
<dbReference type="InterPro" id="IPR003961">
    <property type="entry name" value="FN3_dom"/>
</dbReference>
<evidence type="ECO:0000259" key="3">
    <source>
        <dbReference type="PROSITE" id="PS50853"/>
    </source>
</evidence>
<keyword evidence="1" id="KW-0326">Glycosidase</keyword>
<dbReference type="Gene3D" id="2.60.40.10">
    <property type="entry name" value="Immunoglobulins"/>
    <property type="match status" value="1"/>
</dbReference>
<keyword evidence="1" id="KW-0378">Hydrolase</keyword>
<feature type="compositionally biased region" description="Low complexity" evidence="2">
    <location>
        <begin position="285"/>
        <end position="294"/>
    </location>
</feature>
<dbReference type="CDD" id="cd00063">
    <property type="entry name" value="FN3"/>
    <property type="match status" value="1"/>
</dbReference>
<reference evidence="4" key="1">
    <citation type="submission" date="2020-02" db="EMBL/GenBank/DDBJ databases">
        <authorList>
            <person name="Meier V. D."/>
        </authorList>
    </citation>
    <scope>NUCLEOTIDE SEQUENCE</scope>
    <source>
        <strain evidence="4">AVDCRST_MAG38</strain>
    </source>
</reference>
<dbReference type="PROSITE" id="PS50853">
    <property type="entry name" value="FN3"/>
    <property type="match status" value="1"/>
</dbReference>
<dbReference type="Pfam" id="PF14099">
    <property type="entry name" value="Polysacc_lyase"/>
    <property type="match status" value="1"/>
</dbReference>
<protein>
    <recommendedName>
        <fullName evidence="3">Fibronectin type-III domain-containing protein</fullName>
    </recommendedName>
</protein>
<feature type="region of interest" description="Disordered" evidence="2">
    <location>
        <begin position="1"/>
        <end position="36"/>
    </location>
</feature>
<sequence length="527" mass="56780">MPLTVTRPRRRGDTVAREGHGAHRLSPPSGHGRPGRATARRRASLLGLGGLLAVTAPAPASAAVVFNGDFETGSLSQYTFVERAYTDRIRVVASPVRQGAHSGRFEVRDGDPLIAGGQRAEIMWGTSDKPTLREGNDYYFGWSTHFASDFPSPSDPYNTGHCNFLQWKNSGTGAPPIAMSCRNGRIQINYNAKCNGWSTPLVRGGWNDFVVRVRFNDDPSLGLIELWHKSPHDASLIKKIDRCSTQTSYSGTTSYLKLGYYRRDDETRTGVVHHDRMRVGTSYADVSSGFSTSPSTPPPTTSTGDTTAPTVTAPAESLPTDQLGTSTLPVRLTWSGTGGVSRYELQRSVAGGTYYGVSLPSATSTSITQQLNPSQGYQYRVRGVDAAGNTSAWSTAARFNLTAHQESSGSVAYDGAWNPQALTGAFGGSVRTQGSSGRRATLSFTGSDVSWVSTQGPDMGRAEVWLDGRLDTTVDLYRPTRSPRETVFSRGGLAASSPHRLEIRRINGKNPSSTGTRVDVDAFGVIR</sequence>
<dbReference type="Gene3D" id="2.60.120.200">
    <property type="match status" value="1"/>
</dbReference>
<dbReference type="InterPro" id="IPR036116">
    <property type="entry name" value="FN3_sf"/>
</dbReference>
<dbReference type="GO" id="GO:0005975">
    <property type="term" value="P:carbohydrate metabolic process"/>
    <property type="evidence" value="ECO:0007669"/>
    <property type="project" value="UniProtKB-ARBA"/>
</dbReference>
<evidence type="ECO:0000256" key="2">
    <source>
        <dbReference type="SAM" id="MobiDB-lite"/>
    </source>
</evidence>
<accession>A0A6J4R7H1</accession>
<feature type="domain" description="Fibronectin type-III" evidence="3">
    <location>
        <begin position="315"/>
        <end position="405"/>
    </location>
</feature>
<feature type="region of interest" description="Disordered" evidence="2">
    <location>
        <begin position="283"/>
        <end position="323"/>
    </location>
</feature>
<dbReference type="SUPFAM" id="SSF49265">
    <property type="entry name" value="Fibronectin type III"/>
    <property type="match status" value="1"/>
</dbReference>